<dbReference type="EMBL" id="AYYC01000505">
    <property type="protein sequence ID" value="ETK05535.1"/>
    <property type="molecule type" value="Genomic_DNA"/>
</dbReference>
<proteinExistence type="predicted"/>
<gene>
    <name evidence="1" type="ORF">T229_02830</name>
</gene>
<protein>
    <submittedName>
        <fullName evidence="1">Uncharacterized protein</fullName>
    </submittedName>
</protein>
<evidence type="ECO:0000313" key="1">
    <source>
        <dbReference type="EMBL" id="ETK05535.1"/>
    </source>
</evidence>
<comment type="caution">
    <text evidence="1">The sequence shown here is derived from an EMBL/GenBank/DDBJ whole genome shotgun (WGS) entry which is preliminary data.</text>
</comment>
<accession>W2CEK0</accession>
<dbReference type="AlphaFoldDB" id="W2CEK0"/>
<dbReference type="Proteomes" id="UP000018872">
    <property type="component" value="Unassembled WGS sequence"/>
</dbReference>
<evidence type="ECO:0000313" key="2">
    <source>
        <dbReference type="Proteomes" id="UP000018872"/>
    </source>
</evidence>
<sequence>MDTTMSKEELIKQCRYYSGGDDNPYSSPDLAPMGLFWWIEKGYVETNGAVEGENEYYEAVGGKRYPGIPYPILIALFTSWGKYAHNIKAEIANFYKLIDEYLSIPSDHVPMDKIPGT</sequence>
<organism evidence="1 2">
    <name type="scientific">Tannerella sp. oral taxon BU063 isolate Cell 5</name>
    <dbReference type="NCBI Taxonomy" id="1410950"/>
    <lineage>
        <taxon>Bacteria</taxon>
        <taxon>Pseudomonadati</taxon>
        <taxon>Bacteroidota</taxon>
        <taxon>Bacteroidia</taxon>
        <taxon>Bacteroidales</taxon>
        <taxon>Tannerellaceae</taxon>
        <taxon>Tannerella</taxon>
    </lineage>
</organism>
<name>W2CEK0_9BACT</name>
<dbReference type="PATRIC" id="fig|1410950.3.peg.201"/>
<reference evidence="1 2" key="1">
    <citation type="submission" date="2013-11" db="EMBL/GenBank/DDBJ databases">
        <title>Single cell genomics of uncultured Tannerella BU063 (oral taxon 286).</title>
        <authorList>
            <person name="Beall C.J."/>
            <person name="Campbell A.G."/>
            <person name="Griffen A.L."/>
            <person name="Podar M."/>
            <person name="Leys E.J."/>
        </authorList>
    </citation>
    <scope>NUCLEOTIDE SEQUENCE [LARGE SCALE GENOMIC DNA]</scope>
    <source>
        <strain evidence="1">Cell 5</strain>
    </source>
</reference>